<feature type="transmembrane region" description="Helical" evidence="1">
    <location>
        <begin position="83"/>
        <end position="108"/>
    </location>
</feature>
<reference evidence="2" key="1">
    <citation type="submission" date="2020-11" db="EMBL/GenBank/DDBJ databases">
        <authorList>
            <person name="Tran Van P."/>
        </authorList>
    </citation>
    <scope>NUCLEOTIDE SEQUENCE</scope>
</reference>
<sequence length="239" mass="26746">MLEKKQKIMWNAMQLFISEASRDTICGVYSNKTPSLPLVHALKRLKACIKSKRAVPCDVLRPRIIRINPHSHSYERIYTKCNIVLTIAFIWLFSVSMNLPTILGVWAVSMVQLRKLDGISRGKPAGDLRFLVFHASEEKLGGSLRFDVHSSSDNPKIMRIIDLELDNLIKRASQEALLVCRSTTGKMSDGSSEKYSVDALPKLPIRASSLFFTPKIKFVADFNTTTTSEATVAIMATSN</sequence>
<gene>
    <name evidence="2" type="ORF">NMOB1V02_LOCUS3510</name>
</gene>
<dbReference type="Proteomes" id="UP000678499">
    <property type="component" value="Unassembled WGS sequence"/>
</dbReference>
<evidence type="ECO:0000313" key="3">
    <source>
        <dbReference type="Proteomes" id="UP000678499"/>
    </source>
</evidence>
<dbReference type="EMBL" id="OA882505">
    <property type="protein sequence ID" value="CAD7275721.1"/>
    <property type="molecule type" value="Genomic_DNA"/>
</dbReference>
<dbReference type="AlphaFoldDB" id="A0A7R9BJM2"/>
<evidence type="ECO:0000313" key="2">
    <source>
        <dbReference type="EMBL" id="CAD7275721.1"/>
    </source>
</evidence>
<accession>A0A7R9BJM2</accession>
<keyword evidence="3" id="KW-1185">Reference proteome</keyword>
<keyword evidence="1" id="KW-0812">Transmembrane</keyword>
<protein>
    <submittedName>
        <fullName evidence="2">Uncharacterized protein</fullName>
    </submittedName>
</protein>
<organism evidence="2">
    <name type="scientific">Notodromas monacha</name>
    <dbReference type="NCBI Taxonomy" id="399045"/>
    <lineage>
        <taxon>Eukaryota</taxon>
        <taxon>Metazoa</taxon>
        <taxon>Ecdysozoa</taxon>
        <taxon>Arthropoda</taxon>
        <taxon>Crustacea</taxon>
        <taxon>Oligostraca</taxon>
        <taxon>Ostracoda</taxon>
        <taxon>Podocopa</taxon>
        <taxon>Podocopida</taxon>
        <taxon>Cypridocopina</taxon>
        <taxon>Cypridoidea</taxon>
        <taxon>Cyprididae</taxon>
        <taxon>Notodromas</taxon>
    </lineage>
</organism>
<dbReference type="EMBL" id="CAJPEX010000468">
    <property type="protein sequence ID" value="CAG0915873.1"/>
    <property type="molecule type" value="Genomic_DNA"/>
</dbReference>
<keyword evidence="1" id="KW-0472">Membrane</keyword>
<evidence type="ECO:0000256" key="1">
    <source>
        <dbReference type="SAM" id="Phobius"/>
    </source>
</evidence>
<name>A0A7R9BJM2_9CRUS</name>
<keyword evidence="1" id="KW-1133">Transmembrane helix</keyword>
<proteinExistence type="predicted"/>